<accession>A0ABN8XVQ4</accession>
<dbReference type="EMBL" id="OX459937">
    <property type="protein sequence ID" value="CAI9152211.1"/>
    <property type="molecule type" value="Genomic_DNA"/>
</dbReference>
<organism evidence="1 2">
    <name type="scientific">Rangifer tarandus platyrhynchus</name>
    <name type="common">Svalbard reindeer</name>
    <dbReference type="NCBI Taxonomy" id="3082113"/>
    <lineage>
        <taxon>Eukaryota</taxon>
        <taxon>Metazoa</taxon>
        <taxon>Chordata</taxon>
        <taxon>Craniata</taxon>
        <taxon>Vertebrata</taxon>
        <taxon>Euteleostomi</taxon>
        <taxon>Mammalia</taxon>
        <taxon>Eutheria</taxon>
        <taxon>Laurasiatheria</taxon>
        <taxon>Artiodactyla</taxon>
        <taxon>Ruminantia</taxon>
        <taxon>Pecora</taxon>
        <taxon>Cervidae</taxon>
        <taxon>Odocoileinae</taxon>
        <taxon>Rangifer</taxon>
    </lineage>
</organism>
<keyword evidence="2" id="KW-1185">Reference proteome</keyword>
<evidence type="ECO:0000313" key="1">
    <source>
        <dbReference type="EMBL" id="CAI9152211.1"/>
    </source>
</evidence>
<protein>
    <submittedName>
        <fullName evidence="1">Uncharacterized protein</fullName>
    </submittedName>
</protein>
<evidence type="ECO:0000313" key="2">
    <source>
        <dbReference type="Proteomes" id="UP001176941"/>
    </source>
</evidence>
<gene>
    <name evidence="1" type="ORF">MRATA1EN1_LOCUS1173</name>
</gene>
<proteinExistence type="predicted"/>
<dbReference type="Proteomes" id="UP001176941">
    <property type="component" value="Chromosome 1"/>
</dbReference>
<sequence length="98" mass="9983">MTGKMCDSLGSGQPGAEAAAWEEAEEAEAAVAFARLLFRSLSPPPPVSPPLKRAGCALSQPAFILAGDSKTGPTSLPSSLSRRLRSGLYWAQAGGPGA</sequence>
<reference evidence="1" key="1">
    <citation type="submission" date="2023-04" db="EMBL/GenBank/DDBJ databases">
        <authorList>
            <consortium name="ELIXIR-Norway"/>
        </authorList>
    </citation>
    <scope>NUCLEOTIDE SEQUENCE [LARGE SCALE GENOMIC DNA]</scope>
</reference>
<name>A0ABN8XVQ4_RANTA</name>